<accession>A0A2N0NN30</accession>
<feature type="compositionally biased region" description="Polar residues" evidence="1">
    <location>
        <begin position="495"/>
        <end position="522"/>
    </location>
</feature>
<comment type="caution">
    <text evidence="2">The sequence shown here is derived from an EMBL/GenBank/DDBJ whole genome shotgun (WGS) entry which is preliminary data.</text>
</comment>
<gene>
    <name evidence="2" type="ORF">RhiirA5_385646</name>
</gene>
<feature type="compositionally biased region" description="Polar residues" evidence="1">
    <location>
        <begin position="620"/>
        <end position="629"/>
    </location>
</feature>
<proteinExistence type="predicted"/>
<dbReference type="EMBL" id="LLXJ01004276">
    <property type="protein sequence ID" value="PKB95987.1"/>
    <property type="molecule type" value="Genomic_DNA"/>
</dbReference>
<feature type="compositionally biased region" description="Polar residues" evidence="1">
    <location>
        <begin position="679"/>
        <end position="705"/>
    </location>
</feature>
<dbReference type="VEuPathDB" id="FungiDB:RhiirFUN_016194"/>
<dbReference type="VEuPathDB" id="FungiDB:FUN_015876"/>
<feature type="region of interest" description="Disordered" evidence="1">
    <location>
        <begin position="620"/>
        <end position="641"/>
    </location>
</feature>
<dbReference type="Gene3D" id="1.20.5.4090">
    <property type="match status" value="1"/>
</dbReference>
<name>A0A2N0NN30_9GLOM</name>
<dbReference type="AlphaFoldDB" id="A0A2N0NN30"/>
<feature type="region of interest" description="Disordered" evidence="1">
    <location>
        <begin position="660"/>
        <end position="717"/>
    </location>
</feature>
<reference evidence="2 3" key="1">
    <citation type="submission" date="2016-04" db="EMBL/GenBank/DDBJ databases">
        <title>Genome analyses suggest a sexual origin of heterokaryosis in a supposedly ancient asexual fungus.</title>
        <authorList>
            <person name="Ropars J."/>
            <person name="Sedzielewska K."/>
            <person name="Noel J."/>
            <person name="Charron P."/>
            <person name="Farinelli L."/>
            <person name="Marton T."/>
            <person name="Kruger M."/>
            <person name="Pelin A."/>
            <person name="Brachmann A."/>
            <person name="Corradi N."/>
        </authorList>
    </citation>
    <scope>NUCLEOTIDE SEQUENCE [LARGE SCALE GENOMIC DNA]</scope>
    <source>
        <strain evidence="2 3">A5</strain>
    </source>
</reference>
<sequence length="717" mass="82031">MSRNTRSKFSQKILKNIEKTYHSSTEKEDIYRTFAPNVINNKNRKMSNTSTTNNNNSQKTAEPTLTSPSQPSQTSSSVEQVPGNISSITRDPTSRLPNTPIVETIDEMEIEVTNQNETQQLSEGSTSVNGNPSLMEEIPMIDNIFSASNTQIQTSFEGFIPRDSFPPKLTDKEILQKLNTIFVGDKDFIKVRSLKKMTFKFYMISVSTKEKLSHLIKTSPPTLPNVKIYEYTQQNIDTLIERKLQLQDDTIIKILDIPINYDATLLIKQITDATGKRITTYKEIKKPPQRIQNRNNNDKPIFIKPIYKQLIISFEDKAAADYLLEQDWCLAIEDSVARILPGNPKHPIYTQRTSSFYKITGLPLNTNARDLSPLVTHLKGRTCTFTQTSRSSFFKNAFIYVHPNDIKKDYTTITGTKFGEHTIFIFPHTNTKKTCNACGNHTHEYKNCTSTDFVLDKNERKIFKKRFIIRNKDRILVNETTRQTYNHVIKLSKDNPGNSNGQSRPQPNTRGKQKQTYNNTTNHPDRTYQKPKSSWSQQQLPQEILDKIALMEQQITTLTNHVNVLQGSHQTFTEQYSSHHQQLTTIDTNIALLTHRQDSLENQHKSLMTQMQTLIDTLQASQTPPTRQQPARKAKRTSTPYEKTPLKDVKKRFIQPSTESVMTDSDALPLSDEYYTESGDISDTGTIENTYEASEQDTSGQSSFILNPFNWGNKPQV</sequence>
<evidence type="ECO:0008006" key="4">
    <source>
        <dbReference type="Google" id="ProtNLM"/>
    </source>
</evidence>
<dbReference type="Proteomes" id="UP000232722">
    <property type="component" value="Unassembled WGS sequence"/>
</dbReference>
<evidence type="ECO:0000313" key="2">
    <source>
        <dbReference type="EMBL" id="PKB95987.1"/>
    </source>
</evidence>
<feature type="compositionally biased region" description="Low complexity" evidence="1">
    <location>
        <begin position="46"/>
        <end position="77"/>
    </location>
</feature>
<dbReference type="VEuPathDB" id="FungiDB:RhiirA1_394790"/>
<feature type="compositionally biased region" description="Polar residues" evidence="1">
    <location>
        <begin position="83"/>
        <end position="97"/>
    </location>
</feature>
<dbReference type="VEuPathDB" id="FungiDB:FUN_022626"/>
<protein>
    <recommendedName>
        <fullName evidence="4">CCHC-type domain-containing protein</fullName>
    </recommendedName>
</protein>
<organism evidence="2 3">
    <name type="scientific">Rhizophagus irregularis</name>
    <dbReference type="NCBI Taxonomy" id="588596"/>
    <lineage>
        <taxon>Eukaryota</taxon>
        <taxon>Fungi</taxon>
        <taxon>Fungi incertae sedis</taxon>
        <taxon>Mucoromycota</taxon>
        <taxon>Glomeromycotina</taxon>
        <taxon>Glomeromycetes</taxon>
        <taxon>Glomerales</taxon>
        <taxon>Glomeraceae</taxon>
        <taxon>Rhizophagus</taxon>
    </lineage>
</organism>
<feature type="region of interest" description="Disordered" evidence="1">
    <location>
        <begin position="39"/>
        <end position="98"/>
    </location>
</feature>
<evidence type="ECO:0000313" key="3">
    <source>
        <dbReference type="Proteomes" id="UP000232722"/>
    </source>
</evidence>
<feature type="region of interest" description="Disordered" evidence="1">
    <location>
        <begin position="489"/>
        <end position="538"/>
    </location>
</feature>
<evidence type="ECO:0000256" key="1">
    <source>
        <dbReference type="SAM" id="MobiDB-lite"/>
    </source>
</evidence>
<reference evidence="2 3" key="2">
    <citation type="submission" date="2017-09" db="EMBL/GenBank/DDBJ databases">
        <title>Extensive intraspecific genome diversity in a model arbuscular mycorrhizal fungus.</title>
        <authorList>
            <person name="Chen E.C."/>
            <person name="Morin E."/>
            <person name="Beaudet D."/>
            <person name="Noel J."/>
            <person name="Ndikumana S."/>
            <person name="Charron P."/>
            <person name="St-Onge C."/>
            <person name="Giorgi J."/>
            <person name="Grigoriev I.V."/>
            <person name="Roux C."/>
            <person name="Martin F.M."/>
            <person name="Corradi N."/>
        </authorList>
    </citation>
    <scope>NUCLEOTIDE SEQUENCE [LARGE SCALE GENOMIC DNA]</scope>
    <source>
        <strain evidence="2 3">A5</strain>
    </source>
</reference>